<dbReference type="EMBL" id="BNJF01000001">
    <property type="protein sequence ID" value="GHO43627.1"/>
    <property type="molecule type" value="Genomic_DNA"/>
</dbReference>
<keyword evidence="3 11" id="KW-0813">Transport</keyword>
<evidence type="ECO:0000256" key="13">
    <source>
        <dbReference type="SAM" id="MobiDB-lite"/>
    </source>
</evidence>
<feature type="transmembrane region" description="Helical" evidence="11">
    <location>
        <begin position="211"/>
        <end position="236"/>
    </location>
</feature>
<comment type="caution">
    <text evidence="14">The sequence shown here is derived from an EMBL/GenBank/DDBJ whole genome shotgun (WGS) entry which is preliminary data.</text>
</comment>
<evidence type="ECO:0000256" key="12">
    <source>
        <dbReference type="RuleBase" id="RU000483"/>
    </source>
</evidence>
<dbReference type="PROSITE" id="PS00449">
    <property type="entry name" value="ATPASE_A"/>
    <property type="match status" value="1"/>
</dbReference>
<dbReference type="Proteomes" id="UP000612362">
    <property type="component" value="Unassembled WGS sequence"/>
</dbReference>
<comment type="subcellular location">
    <subcellularLocation>
        <location evidence="11 12">Cell membrane</location>
        <topology evidence="11 12">Multi-pass membrane protein</topology>
    </subcellularLocation>
    <subcellularLocation>
        <location evidence="1">Membrane</location>
        <topology evidence="1">Multi-pass membrane protein</topology>
    </subcellularLocation>
</comment>
<keyword evidence="5 11" id="KW-0812">Transmembrane</keyword>
<dbReference type="GO" id="GO:0005886">
    <property type="term" value="C:plasma membrane"/>
    <property type="evidence" value="ECO:0007669"/>
    <property type="project" value="UniProtKB-SubCell"/>
</dbReference>
<feature type="transmembrane region" description="Helical" evidence="11">
    <location>
        <begin position="151"/>
        <end position="173"/>
    </location>
</feature>
<dbReference type="InterPro" id="IPR023011">
    <property type="entry name" value="ATP_synth_F0_asu_AS"/>
</dbReference>
<reference evidence="14" key="1">
    <citation type="submission" date="2020-10" db="EMBL/GenBank/DDBJ databases">
        <title>Taxonomic study of unclassified bacteria belonging to the class Ktedonobacteria.</title>
        <authorList>
            <person name="Yabe S."/>
            <person name="Wang C.M."/>
            <person name="Zheng Y."/>
            <person name="Sakai Y."/>
            <person name="Cavaletti L."/>
            <person name="Monciardini P."/>
            <person name="Donadio S."/>
        </authorList>
    </citation>
    <scope>NUCLEOTIDE SEQUENCE</scope>
    <source>
        <strain evidence="14">SOSP1-1</strain>
    </source>
</reference>
<evidence type="ECO:0000313" key="15">
    <source>
        <dbReference type="Proteomes" id="UP000612362"/>
    </source>
</evidence>
<evidence type="ECO:0000313" key="14">
    <source>
        <dbReference type="EMBL" id="GHO43627.1"/>
    </source>
</evidence>
<evidence type="ECO:0000256" key="1">
    <source>
        <dbReference type="ARBA" id="ARBA00004141"/>
    </source>
</evidence>
<dbReference type="RefSeq" id="WP_220193087.1">
    <property type="nucleotide sequence ID" value="NZ_BNJF01000001.1"/>
</dbReference>
<evidence type="ECO:0000256" key="2">
    <source>
        <dbReference type="ARBA" id="ARBA00006810"/>
    </source>
</evidence>
<evidence type="ECO:0000256" key="5">
    <source>
        <dbReference type="ARBA" id="ARBA00022692"/>
    </source>
</evidence>
<keyword evidence="4 11" id="KW-0138">CF(0)</keyword>
<feature type="transmembrane region" description="Helical" evidence="11">
    <location>
        <begin position="243"/>
        <end position="267"/>
    </location>
</feature>
<dbReference type="InterPro" id="IPR000568">
    <property type="entry name" value="ATP_synth_F0_asu"/>
</dbReference>
<keyword evidence="10 11" id="KW-0066">ATP synthesis</keyword>
<evidence type="ECO:0000256" key="8">
    <source>
        <dbReference type="ARBA" id="ARBA00023065"/>
    </source>
</evidence>
<evidence type="ECO:0000256" key="3">
    <source>
        <dbReference type="ARBA" id="ARBA00022448"/>
    </source>
</evidence>
<dbReference type="NCBIfam" id="TIGR01131">
    <property type="entry name" value="ATP_synt_6_or_A"/>
    <property type="match status" value="1"/>
</dbReference>
<feature type="transmembrane region" description="Helical" evidence="11">
    <location>
        <begin position="85"/>
        <end position="102"/>
    </location>
</feature>
<evidence type="ECO:0000256" key="4">
    <source>
        <dbReference type="ARBA" id="ARBA00022547"/>
    </source>
</evidence>
<evidence type="ECO:0000256" key="6">
    <source>
        <dbReference type="ARBA" id="ARBA00022781"/>
    </source>
</evidence>
<keyword evidence="9 11" id="KW-0472">Membrane</keyword>
<dbReference type="Pfam" id="PF00119">
    <property type="entry name" value="ATP-synt_A"/>
    <property type="match status" value="1"/>
</dbReference>
<dbReference type="InterPro" id="IPR045082">
    <property type="entry name" value="ATP_syn_F0_a_bact/chloroplast"/>
</dbReference>
<comment type="function">
    <text evidence="11 12">Key component of the proton channel; it plays a direct role in the translocation of protons across the membrane.</text>
</comment>
<dbReference type="GO" id="GO:0046933">
    <property type="term" value="F:proton-transporting ATP synthase activity, rotational mechanism"/>
    <property type="evidence" value="ECO:0007669"/>
    <property type="project" value="UniProtKB-UniRule"/>
</dbReference>
<name>A0A8J3HZR5_9CHLR</name>
<feature type="transmembrane region" description="Helical" evidence="11">
    <location>
        <begin position="26"/>
        <end position="47"/>
    </location>
</feature>
<gene>
    <name evidence="11 14" type="primary">atpB</name>
    <name evidence="14" type="ORF">KSX_17900</name>
</gene>
<dbReference type="PANTHER" id="PTHR42823">
    <property type="entry name" value="ATP SYNTHASE SUBUNIT A, CHLOROPLASTIC"/>
    <property type="match status" value="1"/>
</dbReference>
<evidence type="ECO:0000256" key="7">
    <source>
        <dbReference type="ARBA" id="ARBA00022989"/>
    </source>
</evidence>
<dbReference type="AlphaFoldDB" id="A0A8J3HZR5"/>
<proteinExistence type="inferred from homology"/>
<keyword evidence="15" id="KW-1185">Reference proteome</keyword>
<dbReference type="SUPFAM" id="SSF81336">
    <property type="entry name" value="F1F0 ATP synthase subunit A"/>
    <property type="match status" value="1"/>
</dbReference>
<feature type="region of interest" description="Disordered" evidence="13">
    <location>
        <begin position="282"/>
        <end position="302"/>
    </location>
</feature>
<organism evidence="14 15">
    <name type="scientific">Ktedonospora formicarum</name>
    <dbReference type="NCBI Taxonomy" id="2778364"/>
    <lineage>
        <taxon>Bacteria</taxon>
        <taxon>Bacillati</taxon>
        <taxon>Chloroflexota</taxon>
        <taxon>Ktedonobacteria</taxon>
        <taxon>Ktedonobacterales</taxon>
        <taxon>Ktedonobacteraceae</taxon>
        <taxon>Ktedonospora</taxon>
    </lineage>
</organism>
<evidence type="ECO:0000256" key="10">
    <source>
        <dbReference type="ARBA" id="ARBA00023310"/>
    </source>
</evidence>
<keyword evidence="8 11" id="KW-0406">Ion transport</keyword>
<dbReference type="CDD" id="cd00310">
    <property type="entry name" value="ATP-synt_Fo_a_6"/>
    <property type="match status" value="1"/>
</dbReference>
<protein>
    <recommendedName>
        <fullName evidence="11 12">ATP synthase subunit a</fullName>
    </recommendedName>
    <alternativeName>
        <fullName evidence="11">ATP synthase F0 sector subunit a</fullName>
    </alternativeName>
    <alternativeName>
        <fullName evidence="11">F-ATPase subunit 6</fullName>
    </alternativeName>
</protein>
<evidence type="ECO:0000256" key="9">
    <source>
        <dbReference type="ARBA" id="ARBA00023136"/>
    </source>
</evidence>
<dbReference type="HAMAP" id="MF_01393">
    <property type="entry name" value="ATP_synth_a_bact"/>
    <property type="match status" value="1"/>
</dbReference>
<dbReference type="PRINTS" id="PR00123">
    <property type="entry name" value="ATPASEA"/>
</dbReference>
<sequence>MNLWRLPHVQLAPEIIFTIPGINWPVTNTLFCTWISIVVLVLLFFFATRRGDMVPRGIQNAAEALIEFLMNLSESITGKKYARKFFPLAATFFFFILVSNLLDVIPGVDSIGSISMEELHKVGAQPSLFLWGDASNALIPWIRPATTDLNLTISMALIAVVTAQCVGFATLGFKEHTMKYVNLRGLLKFSLTGFIEFFVGLLEIISEVSRILSLAFRLFGNIFAGSIVLAVFAFLLPAVANVIFIPFELFVAAVQAFVFALLTLIYLQLAVTGHGHEEEHGEVELGQASAEGSHAAQAVTTH</sequence>
<dbReference type="GO" id="GO:0045259">
    <property type="term" value="C:proton-transporting ATP synthase complex"/>
    <property type="evidence" value="ECO:0007669"/>
    <property type="project" value="UniProtKB-KW"/>
</dbReference>
<dbReference type="GO" id="GO:0042777">
    <property type="term" value="P:proton motive force-driven plasma membrane ATP synthesis"/>
    <property type="evidence" value="ECO:0007669"/>
    <property type="project" value="TreeGrafter"/>
</dbReference>
<feature type="transmembrane region" description="Helical" evidence="11">
    <location>
        <begin position="185"/>
        <end position="205"/>
    </location>
</feature>
<comment type="similarity">
    <text evidence="2 11 12">Belongs to the ATPase A chain family.</text>
</comment>
<accession>A0A8J3HZR5</accession>
<evidence type="ECO:0000256" key="11">
    <source>
        <dbReference type="HAMAP-Rule" id="MF_01393"/>
    </source>
</evidence>
<dbReference type="Gene3D" id="1.20.120.220">
    <property type="entry name" value="ATP synthase, F0 complex, subunit A"/>
    <property type="match status" value="1"/>
</dbReference>
<dbReference type="InterPro" id="IPR035908">
    <property type="entry name" value="F0_ATP_A_sf"/>
</dbReference>
<keyword evidence="7 11" id="KW-1133">Transmembrane helix</keyword>
<keyword evidence="11" id="KW-1003">Cell membrane</keyword>
<dbReference type="PANTHER" id="PTHR42823:SF3">
    <property type="entry name" value="ATP SYNTHASE SUBUNIT A, CHLOROPLASTIC"/>
    <property type="match status" value="1"/>
</dbReference>
<keyword evidence="6 11" id="KW-0375">Hydrogen ion transport</keyword>